<dbReference type="Gene3D" id="1.50.10.10">
    <property type="match status" value="1"/>
</dbReference>
<reference evidence="1" key="1">
    <citation type="journal article" date="2014" name="Front. Microbiol.">
        <title>High frequency of phylogenetically diverse reductive dehalogenase-homologous genes in deep subseafloor sedimentary metagenomes.</title>
        <authorList>
            <person name="Kawai M."/>
            <person name="Futagami T."/>
            <person name="Toyoda A."/>
            <person name="Takaki Y."/>
            <person name="Nishi S."/>
            <person name="Hori S."/>
            <person name="Arai W."/>
            <person name="Tsubouchi T."/>
            <person name="Morono Y."/>
            <person name="Uchiyama I."/>
            <person name="Ito T."/>
            <person name="Fujiyama A."/>
            <person name="Inagaki F."/>
            <person name="Takami H."/>
        </authorList>
    </citation>
    <scope>NUCLEOTIDE SEQUENCE</scope>
    <source>
        <strain evidence="1">Expedition CK06-06</strain>
    </source>
</reference>
<sequence length="141" mass="15428">FMGMKENKEMAYDEDFEVTNVDWIWNGINANLASAGVGCIKAARLLNDPGLAALAQRQLDWIVGANPFNSSTSSGIGFNHPDAFINRSLAPQTPVIPGAVMNGIGGNEEDEPDLKPGSWQTCEYWTPMLFYTMWLTAEING</sequence>
<protein>
    <recommendedName>
        <fullName evidence="2">Cellulase Ig-like domain-containing protein</fullName>
    </recommendedName>
</protein>
<evidence type="ECO:0008006" key="2">
    <source>
        <dbReference type="Google" id="ProtNLM"/>
    </source>
</evidence>
<accession>X1QIE7</accession>
<dbReference type="EMBL" id="BARV01026624">
    <property type="protein sequence ID" value="GAI43029.1"/>
    <property type="molecule type" value="Genomic_DNA"/>
</dbReference>
<dbReference type="InterPro" id="IPR012341">
    <property type="entry name" value="6hp_glycosidase-like_sf"/>
</dbReference>
<name>X1QIE7_9ZZZZ</name>
<proteinExistence type="predicted"/>
<evidence type="ECO:0000313" key="1">
    <source>
        <dbReference type="EMBL" id="GAI43029.1"/>
    </source>
</evidence>
<dbReference type="GO" id="GO:0004553">
    <property type="term" value="F:hydrolase activity, hydrolyzing O-glycosyl compounds"/>
    <property type="evidence" value="ECO:0007669"/>
    <property type="project" value="InterPro"/>
</dbReference>
<comment type="caution">
    <text evidence="1">The sequence shown here is derived from an EMBL/GenBank/DDBJ whole genome shotgun (WGS) entry which is preliminary data.</text>
</comment>
<dbReference type="AlphaFoldDB" id="X1QIE7"/>
<gene>
    <name evidence="1" type="ORF">S06H3_42982</name>
</gene>
<organism evidence="1">
    <name type="scientific">marine sediment metagenome</name>
    <dbReference type="NCBI Taxonomy" id="412755"/>
    <lineage>
        <taxon>unclassified sequences</taxon>
        <taxon>metagenomes</taxon>
        <taxon>ecological metagenomes</taxon>
    </lineage>
</organism>
<feature type="non-terminal residue" evidence="1">
    <location>
        <position position="1"/>
    </location>
</feature>
<dbReference type="GO" id="GO:0000272">
    <property type="term" value="P:polysaccharide catabolic process"/>
    <property type="evidence" value="ECO:0007669"/>
    <property type="project" value="UniProtKB-KW"/>
</dbReference>
<dbReference type="InterPro" id="IPR008928">
    <property type="entry name" value="6-hairpin_glycosidase_sf"/>
</dbReference>
<dbReference type="SUPFAM" id="SSF48208">
    <property type="entry name" value="Six-hairpin glycosidases"/>
    <property type="match status" value="1"/>
</dbReference>